<evidence type="ECO:0000313" key="4">
    <source>
        <dbReference type="Proteomes" id="UP000013523"/>
    </source>
</evidence>
<feature type="domain" description="YhfM-like" evidence="2">
    <location>
        <begin position="44"/>
        <end position="146"/>
    </location>
</feature>
<reference evidence="3 4" key="1">
    <citation type="submission" date="2012-01" db="EMBL/GenBank/DDBJ databases">
        <title>Complete sequence of chromosome of Clostridium pasteurianum BC1.</title>
        <authorList>
            <consortium name="US DOE Joint Genome Institute"/>
            <person name="Lucas S."/>
            <person name="Han J."/>
            <person name="Lapidus A."/>
            <person name="Cheng J.-F."/>
            <person name="Goodwin L."/>
            <person name="Pitluck S."/>
            <person name="Peters L."/>
            <person name="Mikhailova N."/>
            <person name="Teshima H."/>
            <person name="Detter J.C."/>
            <person name="Han C."/>
            <person name="Tapia R."/>
            <person name="Land M."/>
            <person name="Hauser L."/>
            <person name="Kyrpides N."/>
            <person name="Ivanova N."/>
            <person name="Pagani I."/>
            <person name="Dunn J."/>
            <person name="Taghavi S."/>
            <person name="Francis A."/>
            <person name="van der Lelie D."/>
            <person name="Woyke T."/>
        </authorList>
    </citation>
    <scope>NUCLEOTIDE SEQUENCE [LARGE SCALE GENOMIC DNA]</scope>
    <source>
        <strain evidence="3 4">BC1</strain>
    </source>
</reference>
<feature type="signal peptide" evidence="1">
    <location>
        <begin position="1"/>
        <end position="28"/>
    </location>
</feature>
<dbReference type="Pfam" id="PF26353">
    <property type="entry name" value="YhfM"/>
    <property type="match status" value="1"/>
</dbReference>
<dbReference type="OrthoDB" id="1931871at2"/>
<dbReference type="eggNOG" id="ENOG5030364">
    <property type="taxonomic scope" value="Bacteria"/>
</dbReference>
<evidence type="ECO:0000313" key="3">
    <source>
        <dbReference type="EMBL" id="AGK95325.1"/>
    </source>
</evidence>
<keyword evidence="4" id="KW-1185">Reference proteome</keyword>
<evidence type="ECO:0000259" key="2">
    <source>
        <dbReference type="Pfam" id="PF26353"/>
    </source>
</evidence>
<dbReference type="STRING" id="86416.Clopa_0261"/>
<dbReference type="InterPro" id="IPR058780">
    <property type="entry name" value="YhfM-like_dom"/>
</dbReference>
<dbReference type="PROSITE" id="PS51257">
    <property type="entry name" value="PROKAR_LIPOPROTEIN"/>
    <property type="match status" value="1"/>
</dbReference>
<dbReference type="AlphaFoldDB" id="R4K6Q7"/>
<dbReference type="EMBL" id="CP003261">
    <property type="protein sequence ID" value="AGK95325.1"/>
    <property type="molecule type" value="Genomic_DNA"/>
</dbReference>
<accession>R4K6Q7</accession>
<proteinExistence type="predicted"/>
<name>R4K6Q7_CLOPA</name>
<protein>
    <recommendedName>
        <fullName evidence="2">YhfM-like domain-containing protein</fullName>
    </recommendedName>
</protein>
<feature type="chain" id="PRO_5004374507" description="YhfM-like domain-containing protein" evidence="1">
    <location>
        <begin position="29"/>
        <end position="288"/>
    </location>
</feature>
<sequence length="288" mass="33170">MRKKSLLLIGIFVIIASLLSSCNQIDSAKVKLGLKNKDFQYIKQGKVKKVVIQNSRDSGYKFVVTNPVAISELYDILSDAKPVNSKTSLDPDYIFSLYEDSNKVYQQFDYVVGLDKKDGGNLYSKDKYYIVPNRIDNDILNNFQDLRTPKDFNKLYYTFINQCIDKYRADTKNNNKSIGININDDVEVAKYIFSSDLDDFQKSLPSNVKLLKNSNDACDVKETITTTGYKAAGYADEYRYNNISYDSIYKSIVDFYDNTTKETKEYYVIARYKNGWNINISDKKSSDF</sequence>
<dbReference type="Proteomes" id="UP000013523">
    <property type="component" value="Chromosome"/>
</dbReference>
<dbReference type="KEGG" id="cpas:Clopa_0261"/>
<dbReference type="PATRIC" id="fig|86416.3.peg.235"/>
<evidence type="ECO:0000256" key="1">
    <source>
        <dbReference type="SAM" id="SignalP"/>
    </source>
</evidence>
<keyword evidence="1" id="KW-0732">Signal</keyword>
<gene>
    <name evidence="3" type="ORF">Clopa_0261</name>
</gene>
<dbReference type="RefSeq" id="WP_015613652.1">
    <property type="nucleotide sequence ID" value="NC_021182.1"/>
</dbReference>
<organism evidence="3 4">
    <name type="scientific">Clostridium pasteurianum BC1</name>
    <dbReference type="NCBI Taxonomy" id="86416"/>
    <lineage>
        <taxon>Bacteria</taxon>
        <taxon>Bacillati</taxon>
        <taxon>Bacillota</taxon>
        <taxon>Clostridia</taxon>
        <taxon>Eubacteriales</taxon>
        <taxon>Clostridiaceae</taxon>
        <taxon>Clostridium</taxon>
    </lineage>
</organism>
<dbReference type="HOGENOM" id="CLU_1003623_0_0_9"/>